<keyword evidence="4" id="KW-1185">Reference proteome</keyword>
<feature type="domain" description="MHC class I-like antigen recognition-like" evidence="2">
    <location>
        <begin position="2"/>
        <end position="81"/>
    </location>
</feature>
<dbReference type="SUPFAM" id="SSF54452">
    <property type="entry name" value="MHC antigen-recognition domain"/>
    <property type="match status" value="1"/>
</dbReference>
<dbReference type="Gene3D" id="3.30.500.10">
    <property type="entry name" value="MHC class I-like antigen recognition-like"/>
    <property type="match status" value="1"/>
</dbReference>
<dbReference type="InterPro" id="IPR011162">
    <property type="entry name" value="MHC_I/II-like_Ag-recog"/>
</dbReference>
<sequence length="89" mass="10427">MRYGCYVLLQGDFSHAVLELSFNDHDYVRLNEGMETWTTVGKLAEMLMEAWASTEFIHDLKTNLVSGCVEVIFRELEYGKEFFLRKEHS</sequence>
<proteinExistence type="predicted"/>
<name>A0ABQ0FPF2_APOSI</name>
<keyword evidence="1" id="KW-0325">Glycoprotein</keyword>
<gene>
    <name evidence="3" type="ORF">APTSU1_001626800</name>
</gene>
<protein>
    <submittedName>
        <fullName evidence="3">Histocompatibility 2, M region locus 11</fullName>
    </submittedName>
</protein>
<dbReference type="InterPro" id="IPR037055">
    <property type="entry name" value="MHC_I-like_Ag-recog_sf"/>
</dbReference>
<dbReference type="EMBL" id="BAAFST010000017">
    <property type="protein sequence ID" value="GAB1301030.1"/>
    <property type="molecule type" value="Genomic_DNA"/>
</dbReference>
<reference evidence="3 4" key="1">
    <citation type="submission" date="2024-08" db="EMBL/GenBank/DDBJ databases">
        <title>The draft genome of Apodemus speciosus.</title>
        <authorList>
            <person name="Nabeshima K."/>
            <person name="Suzuki S."/>
            <person name="Onuma M."/>
        </authorList>
    </citation>
    <scope>NUCLEOTIDE SEQUENCE [LARGE SCALE GENOMIC DNA]</scope>
    <source>
        <strain evidence="3">IB14-021</strain>
    </source>
</reference>
<accession>A0ABQ0FPF2</accession>
<comment type="caution">
    <text evidence="3">The sequence shown here is derived from an EMBL/GenBank/DDBJ whole genome shotgun (WGS) entry which is preliminary data.</text>
</comment>
<evidence type="ECO:0000313" key="4">
    <source>
        <dbReference type="Proteomes" id="UP001623349"/>
    </source>
</evidence>
<evidence type="ECO:0000256" key="1">
    <source>
        <dbReference type="ARBA" id="ARBA00023180"/>
    </source>
</evidence>
<dbReference type="Pfam" id="PF00129">
    <property type="entry name" value="MHC_I"/>
    <property type="match status" value="1"/>
</dbReference>
<dbReference type="Proteomes" id="UP001623349">
    <property type="component" value="Unassembled WGS sequence"/>
</dbReference>
<dbReference type="InterPro" id="IPR011161">
    <property type="entry name" value="MHC_I-like_Ag-recog"/>
</dbReference>
<organism evidence="3 4">
    <name type="scientific">Apodemus speciosus</name>
    <name type="common">Large Japanese field mouse</name>
    <dbReference type="NCBI Taxonomy" id="105296"/>
    <lineage>
        <taxon>Eukaryota</taxon>
        <taxon>Metazoa</taxon>
        <taxon>Chordata</taxon>
        <taxon>Craniata</taxon>
        <taxon>Vertebrata</taxon>
        <taxon>Euteleostomi</taxon>
        <taxon>Mammalia</taxon>
        <taxon>Eutheria</taxon>
        <taxon>Euarchontoglires</taxon>
        <taxon>Glires</taxon>
        <taxon>Rodentia</taxon>
        <taxon>Myomorpha</taxon>
        <taxon>Muroidea</taxon>
        <taxon>Muridae</taxon>
        <taxon>Murinae</taxon>
        <taxon>Apodemus</taxon>
    </lineage>
</organism>
<evidence type="ECO:0000313" key="3">
    <source>
        <dbReference type="EMBL" id="GAB1301030.1"/>
    </source>
</evidence>
<evidence type="ECO:0000259" key="2">
    <source>
        <dbReference type="Pfam" id="PF00129"/>
    </source>
</evidence>